<reference evidence="8" key="1">
    <citation type="submission" date="2014-05" db="EMBL/GenBank/DDBJ databases">
        <title>The genome and life-stage specific transcriptomes of Globodera pallida elucidate key aspects of plant parasitism by a cyst nematode.</title>
        <authorList>
            <person name="Cotton J.A."/>
            <person name="Lilley C.J."/>
            <person name="Jones L.M."/>
            <person name="Kikuchi T."/>
            <person name="Reid A.J."/>
            <person name="Thorpe P."/>
            <person name="Tsai I.J."/>
            <person name="Beasley H."/>
            <person name="Blok V."/>
            <person name="Cock P.J.A."/>
            <person name="Van den Akker S.E."/>
            <person name="Holroyd N."/>
            <person name="Hunt M."/>
            <person name="Mantelin S."/>
            <person name="Naghra H."/>
            <person name="Pain A."/>
            <person name="Palomares-Rius J.E."/>
            <person name="Zarowiecki M."/>
            <person name="Berriman M."/>
            <person name="Jones J.T."/>
            <person name="Urwin P.E."/>
        </authorList>
    </citation>
    <scope>NUCLEOTIDE SEQUENCE [LARGE SCALE GENOMIC DNA]</scope>
    <source>
        <strain evidence="8">Lindley</strain>
    </source>
</reference>
<sequence>MHYYVKHSMRLRHANLPCVIEYGGGDHKTFFPLEVLNVQFLAIAQNGINTEYNPRRFHAIIMRVRCRERTVSALVFRSGRVVLAGVPHPCLSKKMAERVRRRLQHTQSTQLCVEQLRVVNIVGVHTPVVLHMVNAHKKRVIVAALNATFDQKMFPPIVELLLYADEVEWLKAVCFFCESTQA</sequence>
<dbReference type="PANTHER" id="PTHR10126">
    <property type="entry name" value="TATA-BOX BINDING PROTEIN"/>
    <property type="match status" value="1"/>
</dbReference>
<dbReference type="InterPro" id="IPR036085">
    <property type="entry name" value="PAZ_dom_sf"/>
</dbReference>
<evidence type="ECO:0000256" key="1">
    <source>
        <dbReference type="ARBA" id="ARBA00005560"/>
    </source>
</evidence>
<keyword evidence="6" id="KW-0238">DNA-binding</keyword>
<dbReference type="InterPro" id="IPR001267">
    <property type="entry name" value="Thymidine_kinase"/>
</dbReference>
<keyword evidence="4" id="KW-0418">Kinase</keyword>
<keyword evidence="2" id="KW-0808">Transferase</keyword>
<accession>A0A183CAP1</accession>
<comment type="similarity">
    <text evidence="1">Belongs to the TBP family.</text>
</comment>
<dbReference type="GO" id="GO:0005524">
    <property type="term" value="F:ATP binding"/>
    <property type="evidence" value="ECO:0007669"/>
    <property type="project" value="UniProtKB-KW"/>
</dbReference>
<proteinExistence type="inferred from homology"/>
<dbReference type="Pfam" id="PF00352">
    <property type="entry name" value="TBP"/>
    <property type="match status" value="1"/>
</dbReference>
<keyword evidence="8" id="KW-1185">Reference proteome</keyword>
<evidence type="ECO:0000256" key="2">
    <source>
        <dbReference type="ARBA" id="ARBA00022679"/>
    </source>
</evidence>
<dbReference type="Pfam" id="PF00265">
    <property type="entry name" value="TK"/>
    <property type="match status" value="1"/>
</dbReference>
<name>A0A183CAP1_GLOPA</name>
<keyword evidence="5" id="KW-0067">ATP-binding</keyword>
<evidence type="ECO:0000313" key="9">
    <source>
        <dbReference type="WBParaSite" id="GPLIN_000994200"/>
    </source>
</evidence>
<dbReference type="Proteomes" id="UP000050741">
    <property type="component" value="Unassembled WGS sequence"/>
</dbReference>
<dbReference type="SUPFAM" id="SSF55945">
    <property type="entry name" value="TATA-box binding protein-like"/>
    <property type="match status" value="1"/>
</dbReference>
<evidence type="ECO:0000256" key="6">
    <source>
        <dbReference type="ARBA" id="ARBA00023125"/>
    </source>
</evidence>
<dbReference type="WBParaSite" id="GPLIN_000994200">
    <property type="protein sequence ID" value="GPLIN_000994200"/>
    <property type="gene ID" value="GPLIN_000994200"/>
</dbReference>
<evidence type="ECO:0000256" key="3">
    <source>
        <dbReference type="ARBA" id="ARBA00022741"/>
    </source>
</evidence>
<dbReference type="GO" id="GO:0003677">
    <property type="term" value="F:DNA binding"/>
    <property type="evidence" value="ECO:0007669"/>
    <property type="project" value="UniProtKB-KW"/>
</dbReference>
<reference evidence="9" key="2">
    <citation type="submission" date="2016-06" db="UniProtKB">
        <authorList>
            <consortium name="WormBaseParasite"/>
        </authorList>
    </citation>
    <scope>IDENTIFICATION</scope>
</reference>
<dbReference type="Gene3D" id="3.30.310.10">
    <property type="entry name" value="TATA-Binding Protein"/>
    <property type="match status" value="1"/>
</dbReference>
<dbReference type="InterPro" id="IPR000814">
    <property type="entry name" value="TBP"/>
</dbReference>
<keyword evidence="7" id="KW-0804">Transcription</keyword>
<dbReference type="GO" id="GO:0006352">
    <property type="term" value="P:DNA-templated transcription initiation"/>
    <property type="evidence" value="ECO:0007669"/>
    <property type="project" value="InterPro"/>
</dbReference>
<evidence type="ECO:0000256" key="4">
    <source>
        <dbReference type="ARBA" id="ARBA00022777"/>
    </source>
</evidence>
<dbReference type="AlphaFoldDB" id="A0A183CAP1"/>
<evidence type="ECO:0000313" key="8">
    <source>
        <dbReference type="Proteomes" id="UP000050741"/>
    </source>
</evidence>
<evidence type="ECO:0000256" key="5">
    <source>
        <dbReference type="ARBA" id="ARBA00022840"/>
    </source>
</evidence>
<protein>
    <submittedName>
        <fullName evidence="9">Late endosomal/lysosomal adaptor and MAPK and MTOR activator 5</fullName>
    </submittedName>
</protein>
<organism evidence="8 9">
    <name type="scientific">Globodera pallida</name>
    <name type="common">Potato cyst nematode worm</name>
    <name type="synonym">Heterodera pallida</name>
    <dbReference type="NCBI Taxonomy" id="36090"/>
    <lineage>
        <taxon>Eukaryota</taxon>
        <taxon>Metazoa</taxon>
        <taxon>Ecdysozoa</taxon>
        <taxon>Nematoda</taxon>
        <taxon>Chromadorea</taxon>
        <taxon>Rhabditida</taxon>
        <taxon>Tylenchina</taxon>
        <taxon>Tylenchomorpha</taxon>
        <taxon>Tylenchoidea</taxon>
        <taxon>Heteroderidae</taxon>
        <taxon>Heteroderinae</taxon>
        <taxon>Globodera</taxon>
    </lineage>
</organism>
<dbReference type="SUPFAM" id="SSF101690">
    <property type="entry name" value="PAZ domain"/>
    <property type="match status" value="1"/>
</dbReference>
<evidence type="ECO:0000256" key="7">
    <source>
        <dbReference type="ARBA" id="ARBA00023163"/>
    </source>
</evidence>
<dbReference type="GO" id="GO:0004797">
    <property type="term" value="F:thymidine kinase activity"/>
    <property type="evidence" value="ECO:0007669"/>
    <property type="project" value="InterPro"/>
</dbReference>
<dbReference type="InterPro" id="IPR012295">
    <property type="entry name" value="TBP_dom_sf"/>
</dbReference>
<keyword evidence="3" id="KW-0547">Nucleotide-binding</keyword>